<keyword evidence="2" id="KW-1185">Reference proteome</keyword>
<dbReference type="Proteomes" id="UP000039865">
    <property type="component" value="Unassembled WGS sequence"/>
</dbReference>
<organism evidence="1 2">
    <name type="scientific">Stylonychia lemnae</name>
    <name type="common">Ciliate</name>
    <dbReference type="NCBI Taxonomy" id="5949"/>
    <lineage>
        <taxon>Eukaryota</taxon>
        <taxon>Sar</taxon>
        <taxon>Alveolata</taxon>
        <taxon>Ciliophora</taxon>
        <taxon>Intramacronucleata</taxon>
        <taxon>Spirotrichea</taxon>
        <taxon>Stichotrichia</taxon>
        <taxon>Sporadotrichida</taxon>
        <taxon>Oxytrichidae</taxon>
        <taxon>Stylonychinae</taxon>
        <taxon>Stylonychia</taxon>
    </lineage>
</organism>
<reference evidence="1 2" key="1">
    <citation type="submission" date="2014-06" db="EMBL/GenBank/DDBJ databases">
        <authorList>
            <person name="Swart Estienne"/>
        </authorList>
    </citation>
    <scope>NUCLEOTIDE SEQUENCE [LARGE SCALE GENOMIC DNA]</scope>
    <source>
        <strain evidence="1 2">130c</strain>
    </source>
</reference>
<name>A0A077ZXH1_STYLE</name>
<evidence type="ECO:0000313" key="2">
    <source>
        <dbReference type="Proteomes" id="UP000039865"/>
    </source>
</evidence>
<gene>
    <name evidence="1" type="primary">Contig1976.g2138</name>
    <name evidence="1" type="ORF">STYLEM_2222</name>
</gene>
<dbReference type="InParanoid" id="A0A077ZXH1"/>
<dbReference type="EMBL" id="CCKQ01002158">
    <property type="protein sequence ID" value="CDW73246.1"/>
    <property type="molecule type" value="Genomic_DNA"/>
</dbReference>
<proteinExistence type="predicted"/>
<dbReference type="AlphaFoldDB" id="A0A077ZXH1"/>
<evidence type="ECO:0000313" key="1">
    <source>
        <dbReference type="EMBL" id="CDW73246.1"/>
    </source>
</evidence>
<sequence length="196" mass="22720">MGGTCCVTREKNNYQGEFKDDFQINEVQKSLLFITEFFDKNRETQILALCYSKDQLKNFMVCLSQIMSYIKTKTGKIFVPASISNNPMNPEFEMLICLVPIEELVKYRIDMELSIDESLVARQFVTRKFSFQTSDPGMRKEQLKNDLMQCFQNEGLMIIGGVQEPGKLNTVNLLLIITQKQNIDHRCQTRKISSIY</sequence>
<protein>
    <submittedName>
        <fullName evidence="1">Uncharacterized protein</fullName>
    </submittedName>
</protein>
<accession>A0A077ZXH1</accession>